<dbReference type="InterPro" id="IPR052356">
    <property type="entry name" value="Thiol_S-MT"/>
</dbReference>
<dbReference type="SUPFAM" id="SSF53335">
    <property type="entry name" value="S-adenosyl-L-methionine-dependent methyltransferases"/>
    <property type="match status" value="1"/>
</dbReference>
<dbReference type="CDD" id="cd02440">
    <property type="entry name" value="AdoMet_MTases"/>
    <property type="match status" value="1"/>
</dbReference>
<keyword evidence="2" id="KW-0808">Transferase</keyword>
<evidence type="ECO:0000313" key="2">
    <source>
        <dbReference type="EMBL" id="KAK4113476.1"/>
    </source>
</evidence>
<comment type="caution">
    <text evidence="2">The sequence shown here is derived from an EMBL/GenBank/DDBJ whole genome shotgun (WGS) entry which is preliminary data.</text>
</comment>
<dbReference type="PANTHER" id="PTHR45036">
    <property type="entry name" value="METHYLTRANSFERASE LIKE 7B"/>
    <property type="match status" value="1"/>
</dbReference>
<proteinExistence type="predicted"/>
<dbReference type="Proteomes" id="UP001302812">
    <property type="component" value="Unassembled WGS sequence"/>
</dbReference>
<dbReference type="PANTHER" id="PTHR45036:SF1">
    <property type="entry name" value="METHYLTRANSFERASE LIKE 7A"/>
    <property type="match status" value="1"/>
</dbReference>
<dbReference type="AlphaFoldDB" id="A0AAN6TG05"/>
<accession>A0AAN6TG05</accession>
<dbReference type="GO" id="GO:0032259">
    <property type="term" value="P:methylation"/>
    <property type="evidence" value="ECO:0007669"/>
    <property type="project" value="UniProtKB-KW"/>
</dbReference>
<organism evidence="2 3">
    <name type="scientific">Canariomyces notabilis</name>
    <dbReference type="NCBI Taxonomy" id="2074819"/>
    <lineage>
        <taxon>Eukaryota</taxon>
        <taxon>Fungi</taxon>
        <taxon>Dikarya</taxon>
        <taxon>Ascomycota</taxon>
        <taxon>Pezizomycotina</taxon>
        <taxon>Sordariomycetes</taxon>
        <taxon>Sordariomycetidae</taxon>
        <taxon>Sordariales</taxon>
        <taxon>Chaetomiaceae</taxon>
        <taxon>Canariomyces</taxon>
    </lineage>
</organism>
<sequence>MANSSSPTPPPPQQQQQQQQQSLISRITTPLIFFTYPWRFMFLSLSFLPSTILSLLTTFNLTPLFSWNQFQPLWFGRFWAHAGPLVRQEAEENVVPLLAGHISHGQLLPAPAHPALSGTVLEIGPGSGMWVSLFSPTTTAGQGQVRRIYGVEPNAAVHGLLQSQIDAAGLRDVYEIVPVGIQDLARFGRVERGSVDCIVTVLCLCSIPDPKANIAELYGYLKPGGRWYVYEHVRCWRSQGWWMRFYQAFLNYFWPLCIGGCQMCRDTSTWLREAGPWTDIDLASPPKEEWYFTMPHIIGVLTK</sequence>
<dbReference type="EMBL" id="MU853339">
    <property type="protein sequence ID" value="KAK4113476.1"/>
    <property type="molecule type" value="Genomic_DNA"/>
</dbReference>
<evidence type="ECO:0000313" key="3">
    <source>
        <dbReference type="Proteomes" id="UP001302812"/>
    </source>
</evidence>
<dbReference type="GO" id="GO:0008168">
    <property type="term" value="F:methyltransferase activity"/>
    <property type="evidence" value="ECO:0007669"/>
    <property type="project" value="UniProtKB-KW"/>
</dbReference>
<dbReference type="InterPro" id="IPR029063">
    <property type="entry name" value="SAM-dependent_MTases_sf"/>
</dbReference>
<reference evidence="2" key="1">
    <citation type="journal article" date="2023" name="Mol. Phylogenet. Evol.">
        <title>Genome-scale phylogeny and comparative genomics of the fungal order Sordariales.</title>
        <authorList>
            <person name="Hensen N."/>
            <person name="Bonometti L."/>
            <person name="Westerberg I."/>
            <person name="Brannstrom I.O."/>
            <person name="Guillou S."/>
            <person name="Cros-Aarteil S."/>
            <person name="Calhoun S."/>
            <person name="Haridas S."/>
            <person name="Kuo A."/>
            <person name="Mondo S."/>
            <person name="Pangilinan J."/>
            <person name="Riley R."/>
            <person name="LaButti K."/>
            <person name="Andreopoulos B."/>
            <person name="Lipzen A."/>
            <person name="Chen C."/>
            <person name="Yan M."/>
            <person name="Daum C."/>
            <person name="Ng V."/>
            <person name="Clum A."/>
            <person name="Steindorff A."/>
            <person name="Ohm R.A."/>
            <person name="Martin F."/>
            <person name="Silar P."/>
            <person name="Natvig D.O."/>
            <person name="Lalanne C."/>
            <person name="Gautier V."/>
            <person name="Ament-Velasquez S.L."/>
            <person name="Kruys A."/>
            <person name="Hutchinson M.I."/>
            <person name="Powell A.J."/>
            <person name="Barry K."/>
            <person name="Miller A.N."/>
            <person name="Grigoriev I.V."/>
            <person name="Debuchy R."/>
            <person name="Gladieux P."/>
            <person name="Hiltunen Thoren M."/>
            <person name="Johannesson H."/>
        </authorList>
    </citation>
    <scope>NUCLEOTIDE SEQUENCE</scope>
    <source>
        <strain evidence="2">CBS 508.74</strain>
    </source>
</reference>
<dbReference type="RefSeq" id="XP_064671046.1">
    <property type="nucleotide sequence ID" value="XM_064819140.1"/>
</dbReference>
<keyword evidence="3" id="KW-1185">Reference proteome</keyword>
<dbReference type="Pfam" id="PF13489">
    <property type="entry name" value="Methyltransf_23"/>
    <property type="match status" value="1"/>
</dbReference>
<reference evidence="2" key="2">
    <citation type="submission" date="2023-05" db="EMBL/GenBank/DDBJ databases">
        <authorList>
            <consortium name="Lawrence Berkeley National Laboratory"/>
            <person name="Steindorff A."/>
            <person name="Hensen N."/>
            <person name="Bonometti L."/>
            <person name="Westerberg I."/>
            <person name="Brannstrom I.O."/>
            <person name="Guillou S."/>
            <person name="Cros-Aarteil S."/>
            <person name="Calhoun S."/>
            <person name="Haridas S."/>
            <person name="Kuo A."/>
            <person name="Mondo S."/>
            <person name="Pangilinan J."/>
            <person name="Riley R."/>
            <person name="Labutti K."/>
            <person name="Andreopoulos B."/>
            <person name="Lipzen A."/>
            <person name="Chen C."/>
            <person name="Yanf M."/>
            <person name="Daum C."/>
            <person name="Ng V."/>
            <person name="Clum A."/>
            <person name="Ohm R."/>
            <person name="Martin F."/>
            <person name="Silar P."/>
            <person name="Natvig D."/>
            <person name="Lalanne C."/>
            <person name="Gautier V."/>
            <person name="Ament-Velasquez S.L."/>
            <person name="Kruys A."/>
            <person name="Hutchinson M.I."/>
            <person name="Powell A.J."/>
            <person name="Barry K."/>
            <person name="Miller A.N."/>
            <person name="Grigoriev I.V."/>
            <person name="Debuchy R."/>
            <person name="Gladieux P."/>
            <person name="Thoren M.H."/>
            <person name="Johannesson H."/>
        </authorList>
    </citation>
    <scope>NUCLEOTIDE SEQUENCE</scope>
    <source>
        <strain evidence="2">CBS 508.74</strain>
    </source>
</reference>
<protein>
    <submittedName>
        <fullName evidence="2">S-adenosyl-L-methionine-dependent methyltransferase</fullName>
    </submittedName>
</protein>
<feature type="region of interest" description="Disordered" evidence="1">
    <location>
        <begin position="1"/>
        <end position="21"/>
    </location>
</feature>
<evidence type="ECO:0000256" key="1">
    <source>
        <dbReference type="SAM" id="MobiDB-lite"/>
    </source>
</evidence>
<gene>
    <name evidence="2" type="ORF">N656DRAFT_844386</name>
</gene>
<dbReference type="GeneID" id="89943266"/>
<keyword evidence="2" id="KW-0489">Methyltransferase</keyword>
<dbReference type="Gene3D" id="3.40.50.150">
    <property type="entry name" value="Vaccinia Virus protein VP39"/>
    <property type="match status" value="1"/>
</dbReference>
<name>A0AAN6TG05_9PEZI</name>